<evidence type="ECO:0000313" key="1">
    <source>
        <dbReference type="Ensembl" id="ENSCINP00000032011.1"/>
    </source>
</evidence>
<reference evidence="1" key="3">
    <citation type="submission" date="2025-08" db="UniProtKB">
        <authorList>
            <consortium name="Ensembl"/>
        </authorList>
    </citation>
    <scope>IDENTIFICATION</scope>
</reference>
<dbReference type="EMBL" id="EAAA01000092">
    <property type="status" value="NOT_ANNOTATED_CDS"/>
    <property type="molecule type" value="Genomic_DNA"/>
</dbReference>
<keyword evidence="2" id="KW-1185">Reference proteome</keyword>
<dbReference type="Ensembl" id="ENSCINT00000031306.1">
    <property type="protein sequence ID" value="ENSCINP00000032011.1"/>
    <property type="gene ID" value="ENSCING00000020670.1"/>
</dbReference>
<evidence type="ECO:0000313" key="2">
    <source>
        <dbReference type="Proteomes" id="UP000008144"/>
    </source>
</evidence>
<sequence length="23" mass="2509">MLVHVEASIIYRGLNLTHCKGPG</sequence>
<reference evidence="1" key="4">
    <citation type="submission" date="2025-09" db="UniProtKB">
        <authorList>
            <consortium name="Ensembl"/>
        </authorList>
    </citation>
    <scope>IDENTIFICATION</scope>
</reference>
<dbReference type="Proteomes" id="UP000008144">
    <property type="component" value="Chromosome 1"/>
</dbReference>
<protein>
    <submittedName>
        <fullName evidence="1">Uncharacterized protein</fullName>
    </submittedName>
</protein>
<dbReference type="AlphaFoldDB" id="H2XQS7"/>
<organism evidence="1 2">
    <name type="scientific">Ciona intestinalis</name>
    <name type="common">Transparent sea squirt</name>
    <name type="synonym">Ascidia intestinalis</name>
    <dbReference type="NCBI Taxonomy" id="7719"/>
    <lineage>
        <taxon>Eukaryota</taxon>
        <taxon>Metazoa</taxon>
        <taxon>Chordata</taxon>
        <taxon>Tunicata</taxon>
        <taxon>Ascidiacea</taxon>
        <taxon>Phlebobranchia</taxon>
        <taxon>Cionidae</taxon>
        <taxon>Ciona</taxon>
    </lineage>
</organism>
<dbReference type="InParanoid" id="H2XQS7"/>
<accession>H2XQS7</accession>
<name>H2XQS7_CIOIN</name>
<reference evidence="2" key="1">
    <citation type="journal article" date="2002" name="Science">
        <title>The draft genome of Ciona intestinalis: insights into chordate and vertebrate origins.</title>
        <authorList>
            <person name="Dehal P."/>
            <person name="Satou Y."/>
            <person name="Campbell R.K."/>
            <person name="Chapman J."/>
            <person name="Degnan B."/>
            <person name="De Tomaso A."/>
            <person name="Davidson B."/>
            <person name="Di Gregorio A."/>
            <person name="Gelpke M."/>
            <person name="Goodstein D.M."/>
            <person name="Harafuji N."/>
            <person name="Hastings K.E."/>
            <person name="Ho I."/>
            <person name="Hotta K."/>
            <person name="Huang W."/>
            <person name="Kawashima T."/>
            <person name="Lemaire P."/>
            <person name="Martinez D."/>
            <person name="Meinertzhagen I.A."/>
            <person name="Necula S."/>
            <person name="Nonaka M."/>
            <person name="Putnam N."/>
            <person name="Rash S."/>
            <person name="Saiga H."/>
            <person name="Satake M."/>
            <person name="Terry A."/>
            <person name="Yamada L."/>
            <person name="Wang H.G."/>
            <person name="Awazu S."/>
            <person name="Azumi K."/>
            <person name="Boore J."/>
            <person name="Branno M."/>
            <person name="Chin-Bow S."/>
            <person name="DeSantis R."/>
            <person name="Doyle S."/>
            <person name="Francino P."/>
            <person name="Keys D.N."/>
            <person name="Haga S."/>
            <person name="Hayashi H."/>
            <person name="Hino K."/>
            <person name="Imai K.S."/>
            <person name="Inaba K."/>
            <person name="Kano S."/>
            <person name="Kobayashi K."/>
            <person name="Kobayashi M."/>
            <person name="Lee B.I."/>
            <person name="Makabe K.W."/>
            <person name="Manohar C."/>
            <person name="Matassi G."/>
            <person name="Medina M."/>
            <person name="Mochizuki Y."/>
            <person name="Mount S."/>
            <person name="Morishita T."/>
            <person name="Miura S."/>
            <person name="Nakayama A."/>
            <person name="Nishizaka S."/>
            <person name="Nomoto H."/>
            <person name="Ohta F."/>
            <person name="Oishi K."/>
            <person name="Rigoutsos I."/>
            <person name="Sano M."/>
            <person name="Sasaki A."/>
            <person name="Sasakura Y."/>
            <person name="Shoguchi E."/>
            <person name="Shin-i T."/>
            <person name="Spagnuolo A."/>
            <person name="Stainier D."/>
            <person name="Suzuki M.M."/>
            <person name="Tassy O."/>
            <person name="Takatori N."/>
            <person name="Tokuoka M."/>
            <person name="Yagi K."/>
            <person name="Yoshizaki F."/>
            <person name="Wada S."/>
            <person name="Zhang C."/>
            <person name="Hyatt P.D."/>
            <person name="Larimer F."/>
            <person name="Detter C."/>
            <person name="Doggett N."/>
            <person name="Glavina T."/>
            <person name="Hawkins T."/>
            <person name="Richardson P."/>
            <person name="Lucas S."/>
            <person name="Kohara Y."/>
            <person name="Levine M."/>
            <person name="Satoh N."/>
            <person name="Rokhsar D.S."/>
        </authorList>
    </citation>
    <scope>NUCLEOTIDE SEQUENCE [LARGE SCALE GENOMIC DNA]</scope>
</reference>
<reference evidence="1" key="2">
    <citation type="journal article" date="2008" name="Genome Biol.">
        <title>Improved genome assembly and evidence-based global gene model set for the chordate Ciona intestinalis: new insight into intron and operon populations.</title>
        <authorList>
            <person name="Satou Y."/>
            <person name="Mineta K."/>
            <person name="Ogasawara M."/>
            <person name="Sasakura Y."/>
            <person name="Shoguchi E."/>
            <person name="Ueno K."/>
            <person name="Yamada L."/>
            <person name="Matsumoto J."/>
            <person name="Wasserscheid J."/>
            <person name="Dewar K."/>
            <person name="Wiley G.B."/>
            <person name="Macmil S.L."/>
            <person name="Roe B.A."/>
            <person name="Zeller R.W."/>
            <person name="Hastings K.E."/>
            <person name="Lemaire P."/>
            <person name="Lindquist E."/>
            <person name="Endo T."/>
            <person name="Hotta K."/>
            <person name="Inaba K."/>
        </authorList>
    </citation>
    <scope>NUCLEOTIDE SEQUENCE [LARGE SCALE GENOMIC DNA]</scope>
    <source>
        <strain evidence="1">wild type</strain>
    </source>
</reference>
<proteinExistence type="predicted"/>
<dbReference type="HOGENOM" id="CLU_3423232_0_0_1"/>